<evidence type="ECO:0000313" key="2">
    <source>
        <dbReference type="Proteomes" id="UP000470082"/>
    </source>
</evidence>
<organism evidence="1 2">
    <name type="scientific">Floccifex porci</name>
    <dbReference type="NCBI Taxonomy" id="2606629"/>
    <lineage>
        <taxon>Bacteria</taxon>
        <taxon>Bacillati</taxon>
        <taxon>Bacillota</taxon>
        <taxon>Erysipelotrichia</taxon>
        <taxon>Erysipelotrichales</taxon>
        <taxon>Erysipelotrichaceae</taxon>
        <taxon>Floccifex</taxon>
    </lineage>
</organism>
<proteinExistence type="predicted"/>
<keyword evidence="2" id="KW-1185">Reference proteome</keyword>
<dbReference type="GO" id="GO:0032259">
    <property type="term" value="P:methylation"/>
    <property type="evidence" value="ECO:0007669"/>
    <property type="project" value="UniProtKB-KW"/>
</dbReference>
<dbReference type="SUPFAM" id="SSF53335">
    <property type="entry name" value="S-adenosyl-L-methionine-dependent methyltransferases"/>
    <property type="match status" value="1"/>
</dbReference>
<dbReference type="AlphaFoldDB" id="A0A7X2N283"/>
<keyword evidence="1" id="KW-0489">Methyltransferase</keyword>
<dbReference type="PANTHER" id="PTHR35276:SF1">
    <property type="entry name" value="TRNA (MNM(5)S(2)U34)-METHYLTRANSFERASE, CHLOROPLASTIC"/>
    <property type="match status" value="1"/>
</dbReference>
<dbReference type="InterPro" id="IPR029063">
    <property type="entry name" value="SAM-dependent_MTases_sf"/>
</dbReference>
<name>A0A7X2N283_9FIRM</name>
<dbReference type="EMBL" id="VUMM01000003">
    <property type="protein sequence ID" value="MSS01138.1"/>
    <property type="molecule type" value="Genomic_DNA"/>
</dbReference>
<dbReference type="Gene3D" id="3.40.50.150">
    <property type="entry name" value="Vaccinia Virus protein VP39"/>
    <property type="match status" value="1"/>
</dbReference>
<dbReference type="Proteomes" id="UP000470082">
    <property type="component" value="Unassembled WGS sequence"/>
</dbReference>
<gene>
    <name evidence="1" type="ORF">FYJ50_03255</name>
</gene>
<comment type="caution">
    <text evidence="1">The sequence shown here is derived from an EMBL/GenBank/DDBJ whole genome shotgun (WGS) entry which is preliminary data.</text>
</comment>
<sequence length="176" mass="20011">MHSMVEISHEFLKPVLHPQAICVDGTFGTGKDSVFFLNQKVKKVIAFEIQKEAIDACTITDPRFILNPAGHENMDEYIQEEIDAIIFNFGYCPGLDPSISTKWQTSCTAVKKGLSLLKQKGRMALVLYPHEQGRIEAEKIESMLSELDVYKYSILKMNLLNQDKSPYIIGIEKREK</sequence>
<dbReference type="InterPro" id="IPR010719">
    <property type="entry name" value="MnmM_MeTrfase"/>
</dbReference>
<reference evidence="1 2" key="1">
    <citation type="submission" date="2019-08" db="EMBL/GenBank/DDBJ databases">
        <title>In-depth cultivation of the pig gut microbiome towards novel bacterial diversity and tailored functional studies.</title>
        <authorList>
            <person name="Wylensek D."/>
            <person name="Hitch T.C.A."/>
            <person name="Clavel T."/>
        </authorList>
    </citation>
    <scope>NUCLEOTIDE SEQUENCE [LARGE SCALE GENOMIC DNA]</scope>
    <source>
        <strain evidence="1 2">LKV-178-WT-2G</strain>
    </source>
</reference>
<protein>
    <submittedName>
        <fullName evidence="1">rRNA methylase</fullName>
    </submittedName>
</protein>
<dbReference type="RefSeq" id="WP_154459599.1">
    <property type="nucleotide sequence ID" value="NZ_VUMM01000003.1"/>
</dbReference>
<dbReference type="PANTHER" id="PTHR35276">
    <property type="entry name" value="S-ADENOSYL-L-METHIONINE-DEPENDENT METHYLTRANSFERASES SUPERFAMILY PROTEIN"/>
    <property type="match status" value="1"/>
</dbReference>
<evidence type="ECO:0000313" key="1">
    <source>
        <dbReference type="EMBL" id="MSS01138.1"/>
    </source>
</evidence>
<dbReference type="Pfam" id="PF06962">
    <property type="entry name" value="rRNA_methylase"/>
    <property type="match status" value="1"/>
</dbReference>
<dbReference type="GO" id="GO:0008168">
    <property type="term" value="F:methyltransferase activity"/>
    <property type="evidence" value="ECO:0007669"/>
    <property type="project" value="UniProtKB-KW"/>
</dbReference>
<accession>A0A7X2N283</accession>
<keyword evidence="1" id="KW-0808">Transferase</keyword>